<gene>
    <name evidence="2" type="ORF">RYX56_17450</name>
</gene>
<protein>
    <submittedName>
        <fullName evidence="2">ATP-dependent Lon protease</fullName>
    </submittedName>
</protein>
<keyword evidence="3" id="KW-1185">Reference proteome</keyword>
<sequence length="81" mass="9201">MKLFLSIILAGLLGILVIFGPIGIYILCAIILGVIFRSFVLINDIHKQVVPVGGRDRVQEAYEKFLKEKEEKEVNEERSKE</sequence>
<proteinExistence type="predicted"/>
<keyword evidence="2" id="KW-0645">Protease</keyword>
<dbReference type="EMBL" id="JAWJBA010000006">
    <property type="protein sequence ID" value="MDV2686158.1"/>
    <property type="molecule type" value="Genomic_DNA"/>
</dbReference>
<name>A0ABU3XE93_9BACI</name>
<organism evidence="2 3">
    <name type="scientific">Alkalihalophilus lindianensis</name>
    <dbReference type="NCBI Taxonomy" id="1630542"/>
    <lineage>
        <taxon>Bacteria</taxon>
        <taxon>Bacillati</taxon>
        <taxon>Bacillota</taxon>
        <taxon>Bacilli</taxon>
        <taxon>Bacillales</taxon>
        <taxon>Bacillaceae</taxon>
        <taxon>Alkalihalophilus</taxon>
    </lineage>
</organism>
<keyword evidence="2" id="KW-0378">Hydrolase</keyword>
<comment type="caution">
    <text evidence="2">The sequence shown here is derived from an EMBL/GenBank/DDBJ whole genome shotgun (WGS) entry which is preliminary data.</text>
</comment>
<dbReference type="RefSeq" id="WP_317123325.1">
    <property type="nucleotide sequence ID" value="NZ_JAWJBA010000006.1"/>
</dbReference>
<evidence type="ECO:0000313" key="2">
    <source>
        <dbReference type="EMBL" id="MDV2686158.1"/>
    </source>
</evidence>
<feature type="transmembrane region" description="Helical" evidence="1">
    <location>
        <begin position="6"/>
        <end position="36"/>
    </location>
</feature>
<accession>A0ABU3XE93</accession>
<dbReference type="GO" id="GO:0008233">
    <property type="term" value="F:peptidase activity"/>
    <property type="evidence" value="ECO:0007669"/>
    <property type="project" value="UniProtKB-KW"/>
</dbReference>
<reference evidence="2 3" key="1">
    <citation type="submission" date="2023-10" db="EMBL/GenBank/DDBJ databases">
        <title>Screening of Alkalihalobacillus lindianensis BZ-TG-R113 and Its Alleviation of Salt Stress on Rapeseed Growth.</title>
        <authorList>
            <person name="Zhao B."/>
            <person name="Guo T."/>
        </authorList>
    </citation>
    <scope>NUCLEOTIDE SEQUENCE [LARGE SCALE GENOMIC DNA]</scope>
    <source>
        <strain evidence="2 3">BZ-TG-R113</strain>
    </source>
</reference>
<dbReference type="GO" id="GO:0006508">
    <property type="term" value="P:proteolysis"/>
    <property type="evidence" value="ECO:0007669"/>
    <property type="project" value="UniProtKB-KW"/>
</dbReference>
<keyword evidence="1" id="KW-1133">Transmembrane helix</keyword>
<keyword evidence="1" id="KW-0472">Membrane</keyword>
<dbReference type="Proteomes" id="UP001287282">
    <property type="component" value="Unassembled WGS sequence"/>
</dbReference>
<evidence type="ECO:0000313" key="3">
    <source>
        <dbReference type="Proteomes" id="UP001287282"/>
    </source>
</evidence>
<evidence type="ECO:0000256" key="1">
    <source>
        <dbReference type="SAM" id="Phobius"/>
    </source>
</evidence>
<keyword evidence="1" id="KW-0812">Transmembrane</keyword>